<name>A0ABU9NQR6_9FLAO</name>
<dbReference type="EMBL" id="JBCGDP010000009">
    <property type="protein sequence ID" value="MEM0577008.1"/>
    <property type="molecule type" value="Genomic_DNA"/>
</dbReference>
<dbReference type="GO" id="GO:0016301">
    <property type="term" value="F:kinase activity"/>
    <property type="evidence" value="ECO:0007669"/>
    <property type="project" value="UniProtKB-KW"/>
</dbReference>
<organism evidence="3 4">
    <name type="scientific">Flavobacterium polysaccharolyticum</name>
    <dbReference type="NCBI Taxonomy" id="3133148"/>
    <lineage>
        <taxon>Bacteria</taxon>
        <taxon>Pseudomonadati</taxon>
        <taxon>Bacteroidota</taxon>
        <taxon>Flavobacteriia</taxon>
        <taxon>Flavobacteriales</taxon>
        <taxon>Flavobacteriaceae</taxon>
        <taxon>Flavobacterium</taxon>
    </lineage>
</organism>
<keyword evidence="4" id="KW-1185">Reference proteome</keyword>
<evidence type="ECO:0000313" key="4">
    <source>
        <dbReference type="Proteomes" id="UP001468798"/>
    </source>
</evidence>
<dbReference type="PANTHER" id="PTHR34220:SF7">
    <property type="entry name" value="SENSOR HISTIDINE KINASE YPDA"/>
    <property type="match status" value="1"/>
</dbReference>
<gene>
    <name evidence="3" type="ORF">WFZ86_10910</name>
</gene>
<keyword evidence="3" id="KW-0418">Kinase</keyword>
<feature type="transmembrane region" description="Helical" evidence="1">
    <location>
        <begin position="12"/>
        <end position="28"/>
    </location>
</feature>
<keyword evidence="1" id="KW-1133">Transmembrane helix</keyword>
<evidence type="ECO:0000259" key="2">
    <source>
        <dbReference type="Pfam" id="PF06580"/>
    </source>
</evidence>
<feature type="transmembrane region" description="Helical" evidence="1">
    <location>
        <begin position="117"/>
        <end position="141"/>
    </location>
</feature>
<dbReference type="PANTHER" id="PTHR34220">
    <property type="entry name" value="SENSOR HISTIDINE KINASE YPDA"/>
    <property type="match status" value="1"/>
</dbReference>
<keyword evidence="1" id="KW-0472">Membrane</keyword>
<proteinExistence type="predicted"/>
<feature type="domain" description="Signal transduction histidine kinase internal region" evidence="2">
    <location>
        <begin position="162"/>
        <end position="239"/>
    </location>
</feature>
<reference evidence="3 4" key="1">
    <citation type="submission" date="2024-03" db="EMBL/GenBank/DDBJ databases">
        <title>Two novel species of the genus Flavobacterium exhibiting potentially degradation of complex polysaccharides.</title>
        <authorList>
            <person name="Lian X."/>
        </authorList>
    </citation>
    <scope>NUCLEOTIDE SEQUENCE [LARGE SCALE GENOMIC DNA]</scope>
    <source>
        <strain evidence="3 4">N6</strain>
    </source>
</reference>
<dbReference type="InterPro" id="IPR010559">
    <property type="entry name" value="Sig_transdc_His_kin_internal"/>
</dbReference>
<dbReference type="RefSeq" id="WP_342691938.1">
    <property type="nucleotide sequence ID" value="NZ_JBCGDP010000009.1"/>
</dbReference>
<dbReference type="Proteomes" id="UP001468798">
    <property type="component" value="Unassembled WGS sequence"/>
</dbReference>
<evidence type="ECO:0000256" key="1">
    <source>
        <dbReference type="SAM" id="Phobius"/>
    </source>
</evidence>
<comment type="caution">
    <text evidence="3">The sequence shown here is derived from an EMBL/GenBank/DDBJ whole genome shotgun (WGS) entry which is preliminary data.</text>
</comment>
<keyword evidence="3" id="KW-0808">Transferase</keyword>
<dbReference type="InterPro" id="IPR050640">
    <property type="entry name" value="Bact_2-comp_sensor_kinase"/>
</dbReference>
<accession>A0ABU9NQR6</accession>
<sequence length="340" mass="39635">MIKFFYYIRQNQPFFVFILLFAYVQSIYSRVLVRGELNIYTFTPEAAIAKLIEVYLLFLVFMFFIKYWQPSERYSTKEMLKIFGSSILGYVLLMQTIGLLIAFLFDTIERNFNWQTAALSSFSYLLDGFIYGSFIIAYSYYHKNKKHQEEVASYNQALSESRINQLKAQLNPHFLFNNLNVLDQLIEEDKQKASEFLNEFADIYRYVLQATDKKLVPIHEELTFAIQYFKLIQHKYGDAYQLKIESSGSGYIVPLTLQLLIENAIQHNFGTSDTPICIKIEATDSLCISNNCIPKRNSKPTSGRALQNIKEQYKLLTPDPIEIRNSDKEFSVLIPIIQSK</sequence>
<protein>
    <submittedName>
        <fullName evidence="3">Sensor histidine kinase</fullName>
    </submittedName>
</protein>
<feature type="transmembrane region" description="Helical" evidence="1">
    <location>
        <begin position="48"/>
        <end position="68"/>
    </location>
</feature>
<feature type="transmembrane region" description="Helical" evidence="1">
    <location>
        <begin position="80"/>
        <end position="105"/>
    </location>
</feature>
<keyword evidence="1" id="KW-0812">Transmembrane</keyword>
<dbReference type="Pfam" id="PF06580">
    <property type="entry name" value="His_kinase"/>
    <property type="match status" value="1"/>
</dbReference>
<evidence type="ECO:0000313" key="3">
    <source>
        <dbReference type="EMBL" id="MEM0577008.1"/>
    </source>
</evidence>